<dbReference type="InterPro" id="IPR000866">
    <property type="entry name" value="AhpC/TSA"/>
</dbReference>
<evidence type="ECO:0000313" key="7">
    <source>
        <dbReference type="EMBL" id="AIQ64670.1"/>
    </source>
</evidence>
<evidence type="ECO:0000256" key="4">
    <source>
        <dbReference type="ARBA" id="ARBA00023157"/>
    </source>
</evidence>
<dbReference type="Gene3D" id="3.40.30.10">
    <property type="entry name" value="Glutaredoxin"/>
    <property type="match status" value="1"/>
</dbReference>
<dbReference type="InterPro" id="IPR036249">
    <property type="entry name" value="Thioredoxin-like_sf"/>
</dbReference>
<feature type="domain" description="Thioredoxin" evidence="6">
    <location>
        <begin position="35"/>
        <end position="173"/>
    </location>
</feature>
<dbReference type="RefSeq" id="WP_038697116.1">
    <property type="nucleotide sequence ID" value="NZ_CP009286.1"/>
</dbReference>
<dbReference type="GO" id="GO:0016491">
    <property type="term" value="F:oxidoreductase activity"/>
    <property type="evidence" value="ECO:0007669"/>
    <property type="project" value="InterPro"/>
</dbReference>
<gene>
    <name evidence="7" type="ORF">PSTEL_17710</name>
</gene>
<name>A0A089LWZ5_9BACL</name>
<proteinExistence type="predicted"/>
<protein>
    <submittedName>
        <fullName evidence="7">Alkyl hydroperoxide reductase</fullName>
    </submittedName>
</protein>
<dbReference type="PANTHER" id="PTHR42852:SF6">
    <property type="entry name" value="THIOL:DISULFIDE INTERCHANGE PROTEIN DSBE"/>
    <property type="match status" value="1"/>
</dbReference>
<accession>A0A089LWZ5</accession>
<evidence type="ECO:0000313" key="8">
    <source>
        <dbReference type="Proteomes" id="UP000029507"/>
    </source>
</evidence>
<comment type="subcellular location">
    <subcellularLocation>
        <location evidence="1">Cell envelope</location>
    </subcellularLocation>
</comment>
<dbReference type="InterPro" id="IPR050553">
    <property type="entry name" value="Thioredoxin_ResA/DsbE_sf"/>
</dbReference>
<evidence type="ECO:0000259" key="6">
    <source>
        <dbReference type="PROSITE" id="PS51352"/>
    </source>
</evidence>
<dbReference type="OrthoDB" id="25753at2"/>
<keyword evidence="3" id="KW-0735">Signal-anchor</keyword>
<dbReference type="CDD" id="cd02966">
    <property type="entry name" value="TlpA_like_family"/>
    <property type="match status" value="1"/>
</dbReference>
<dbReference type="PANTHER" id="PTHR42852">
    <property type="entry name" value="THIOL:DISULFIDE INTERCHANGE PROTEIN DSBE"/>
    <property type="match status" value="1"/>
</dbReference>
<dbReference type="GO" id="GO:0030313">
    <property type="term" value="C:cell envelope"/>
    <property type="evidence" value="ECO:0007669"/>
    <property type="project" value="UniProtKB-SubCell"/>
</dbReference>
<dbReference type="GO" id="GO:0016209">
    <property type="term" value="F:antioxidant activity"/>
    <property type="evidence" value="ECO:0007669"/>
    <property type="project" value="InterPro"/>
</dbReference>
<evidence type="ECO:0000256" key="1">
    <source>
        <dbReference type="ARBA" id="ARBA00004196"/>
    </source>
</evidence>
<evidence type="ECO:0000256" key="2">
    <source>
        <dbReference type="ARBA" id="ARBA00022748"/>
    </source>
</evidence>
<dbReference type="SUPFAM" id="SSF52833">
    <property type="entry name" value="Thioredoxin-like"/>
    <property type="match status" value="1"/>
</dbReference>
<evidence type="ECO:0000256" key="3">
    <source>
        <dbReference type="ARBA" id="ARBA00022968"/>
    </source>
</evidence>
<dbReference type="InterPro" id="IPR017937">
    <property type="entry name" value="Thioredoxin_CS"/>
</dbReference>
<dbReference type="Pfam" id="PF00578">
    <property type="entry name" value="AhpC-TSA"/>
    <property type="match status" value="1"/>
</dbReference>
<dbReference type="InterPro" id="IPR013766">
    <property type="entry name" value="Thioredoxin_domain"/>
</dbReference>
<dbReference type="PROSITE" id="PS00194">
    <property type="entry name" value="THIOREDOXIN_1"/>
    <property type="match status" value="1"/>
</dbReference>
<sequence length="174" mass="18760">MSIGRKQIQLIILALAVLLGSYAVGASIFGGNGKAEEGGCAPSFDLLGLDGRTHSLNEYKGKAVVLNFWGSWCTPCVKEMPVLQTQWNKWKNEDVVIVGINVAEDRATVRDFAKSAGAEFPILIDPDRTAVISYGISPLPTTIFINAKGRIDNIHIGQLDMGTLNAEIEKLVSS</sequence>
<dbReference type="KEGG" id="pste:PSTEL_17710"/>
<dbReference type="AlphaFoldDB" id="A0A089LWZ5"/>
<dbReference type="PROSITE" id="PS51352">
    <property type="entry name" value="THIOREDOXIN_2"/>
    <property type="match status" value="1"/>
</dbReference>
<dbReference type="GO" id="GO:0017004">
    <property type="term" value="P:cytochrome complex assembly"/>
    <property type="evidence" value="ECO:0007669"/>
    <property type="project" value="UniProtKB-KW"/>
</dbReference>
<evidence type="ECO:0000256" key="5">
    <source>
        <dbReference type="ARBA" id="ARBA00023284"/>
    </source>
</evidence>
<organism evidence="7 8">
    <name type="scientific">Paenibacillus stellifer</name>
    <dbReference type="NCBI Taxonomy" id="169760"/>
    <lineage>
        <taxon>Bacteria</taxon>
        <taxon>Bacillati</taxon>
        <taxon>Bacillota</taxon>
        <taxon>Bacilli</taxon>
        <taxon>Bacillales</taxon>
        <taxon>Paenibacillaceae</taxon>
        <taxon>Paenibacillus</taxon>
    </lineage>
</organism>
<keyword evidence="3" id="KW-0812">Transmembrane</keyword>
<keyword evidence="2" id="KW-0201">Cytochrome c-type biogenesis</keyword>
<dbReference type="HOGENOM" id="CLU_042529_11_2_9"/>
<reference evidence="7 8" key="1">
    <citation type="submission" date="2014-08" db="EMBL/GenBank/DDBJ databases">
        <title>Comparative genomics of the Paenibacillus odorifer group.</title>
        <authorList>
            <person name="den Bakker H.C."/>
            <person name="Tsai Y.-C."/>
            <person name="Martin N."/>
            <person name="Korlach J."/>
            <person name="Wiedmann M."/>
        </authorList>
    </citation>
    <scope>NUCLEOTIDE SEQUENCE [LARGE SCALE GENOMIC DNA]</scope>
    <source>
        <strain evidence="7 8">DSM 14472</strain>
    </source>
</reference>
<dbReference type="EMBL" id="CP009286">
    <property type="protein sequence ID" value="AIQ64670.1"/>
    <property type="molecule type" value="Genomic_DNA"/>
</dbReference>
<keyword evidence="4" id="KW-1015">Disulfide bond</keyword>
<dbReference type="Proteomes" id="UP000029507">
    <property type="component" value="Chromosome"/>
</dbReference>
<keyword evidence="8" id="KW-1185">Reference proteome</keyword>
<dbReference type="STRING" id="169760.PSTEL_17710"/>
<keyword evidence="5" id="KW-0676">Redox-active center</keyword>